<dbReference type="EMBL" id="LAYC01000002">
    <property type="protein sequence ID" value="KYK57400.1"/>
    <property type="molecule type" value="Genomic_DNA"/>
</dbReference>
<dbReference type="AlphaFoldDB" id="A0A151GJW9"/>
<dbReference type="CDD" id="cd12811">
    <property type="entry name" value="MALA"/>
    <property type="match status" value="1"/>
</dbReference>
<reference evidence="1 2" key="1">
    <citation type="journal article" date="2016" name="Sci. Rep.">
        <title>Insights into Adaptations to a Near-Obligate Nematode Endoparasitic Lifestyle from the Finished Genome of Drechmeria coniospora.</title>
        <authorList>
            <person name="Zhang L."/>
            <person name="Zhou Z."/>
            <person name="Guo Q."/>
            <person name="Fokkens L."/>
            <person name="Miskei M."/>
            <person name="Pocsi I."/>
            <person name="Zhang W."/>
            <person name="Chen M."/>
            <person name="Wang L."/>
            <person name="Sun Y."/>
            <person name="Donzelli B.G."/>
            <person name="Gibson D.M."/>
            <person name="Nelson D.R."/>
            <person name="Luo J.G."/>
            <person name="Rep M."/>
            <person name="Liu H."/>
            <person name="Yang S."/>
            <person name="Wang J."/>
            <person name="Krasnoff S.B."/>
            <person name="Xu Y."/>
            <person name="Molnar I."/>
            <person name="Lin M."/>
        </authorList>
    </citation>
    <scope>NUCLEOTIDE SEQUENCE [LARGE SCALE GENOMIC DNA]</scope>
    <source>
        <strain evidence="1 2">ARSEF 6962</strain>
    </source>
</reference>
<dbReference type="Proteomes" id="UP000076580">
    <property type="component" value="Chromosome 02"/>
</dbReference>
<evidence type="ECO:0000313" key="2">
    <source>
        <dbReference type="Proteomes" id="UP000076580"/>
    </source>
</evidence>
<dbReference type="GeneID" id="63717052"/>
<proteinExistence type="predicted"/>
<accession>A0A151GJW9</accession>
<dbReference type="RefSeq" id="XP_040656752.1">
    <property type="nucleotide sequence ID" value="XM_040801719.1"/>
</dbReference>
<dbReference type="SUPFAM" id="SSF101898">
    <property type="entry name" value="NHL repeat"/>
    <property type="match status" value="1"/>
</dbReference>
<dbReference type="STRING" id="98403.A0A151GJW9"/>
<comment type="caution">
    <text evidence="1">The sequence shown here is derived from an EMBL/GenBank/DDBJ whole genome shotgun (WGS) entry which is preliminary data.</text>
</comment>
<protein>
    <recommendedName>
        <fullName evidence="3">TRI14-like protein</fullName>
    </recommendedName>
</protein>
<dbReference type="InterPro" id="IPR015943">
    <property type="entry name" value="WD40/YVTN_repeat-like_dom_sf"/>
</dbReference>
<dbReference type="Gene3D" id="2.130.10.10">
    <property type="entry name" value="YVTN repeat-like/Quinoprotein amine dehydrogenase"/>
    <property type="match status" value="1"/>
</dbReference>
<organism evidence="1 2">
    <name type="scientific">Drechmeria coniospora</name>
    <name type="common">Nematophagous fungus</name>
    <name type="synonym">Meria coniospora</name>
    <dbReference type="NCBI Taxonomy" id="98403"/>
    <lineage>
        <taxon>Eukaryota</taxon>
        <taxon>Fungi</taxon>
        <taxon>Dikarya</taxon>
        <taxon>Ascomycota</taxon>
        <taxon>Pezizomycotina</taxon>
        <taxon>Sordariomycetes</taxon>
        <taxon>Hypocreomycetidae</taxon>
        <taxon>Hypocreales</taxon>
        <taxon>Ophiocordycipitaceae</taxon>
        <taxon>Drechmeria</taxon>
    </lineage>
</organism>
<evidence type="ECO:0000313" key="1">
    <source>
        <dbReference type="EMBL" id="KYK57400.1"/>
    </source>
</evidence>
<dbReference type="InParanoid" id="A0A151GJW9"/>
<name>A0A151GJW9_DRECN</name>
<gene>
    <name evidence="1" type="ORF">DCS_04409</name>
</gene>
<dbReference type="InterPro" id="IPR054550">
    <property type="entry name" value="Mala_s_1-like"/>
</dbReference>
<keyword evidence="2" id="KW-1185">Reference proteome</keyword>
<sequence length="264" mass="28387">MDAPRNRLAISINHGAPFETGGKDISGDSFIVALNLESGKEDYRVNLAKTSKGRYGGFQDIAHASDGTAFVVGTYPTSILRINPNGDKVDEWFASPLNKTSTTAGFTGIVPHNGWLVVSDDESGKLFRLDMTKEKGTPEEVAWTGKTETNARVGTALDGAFLPPKYSGMILLVNCEQGTVVVRSSDTEWKQAEIIGTIANKHAGDGGSATCTSQIEDRVFVVTEFFGDAKKAENGTTIVGSRVDFPLHDITDELEQIVKQATKV</sequence>
<evidence type="ECO:0008006" key="3">
    <source>
        <dbReference type="Google" id="ProtNLM"/>
    </source>
</evidence>